<keyword evidence="2" id="KW-0240">DNA-directed RNA polymerase</keyword>
<organism evidence="7 8">
    <name type="scientific">Loxostege sticticalis</name>
    <name type="common">Beet webworm moth</name>
    <dbReference type="NCBI Taxonomy" id="481309"/>
    <lineage>
        <taxon>Eukaryota</taxon>
        <taxon>Metazoa</taxon>
        <taxon>Ecdysozoa</taxon>
        <taxon>Arthropoda</taxon>
        <taxon>Hexapoda</taxon>
        <taxon>Insecta</taxon>
        <taxon>Pterygota</taxon>
        <taxon>Neoptera</taxon>
        <taxon>Endopterygota</taxon>
        <taxon>Lepidoptera</taxon>
        <taxon>Glossata</taxon>
        <taxon>Ditrysia</taxon>
        <taxon>Pyraloidea</taxon>
        <taxon>Crambidae</taxon>
        <taxon>Pyraustinae</taxon>
        <taxon>Loxostege</taxon>
    </lineage>
</organism>
<dbReference type="GO" id="GO:0005634">
    <property type="term" value="C:nucleus"/>
    <property type="evidence" value="ECO:0007669"/>
    <property type="project" value="UniProtKB-SubCell"/>
</dbReference>
<comment type="caution">
    <text evidence="7">The sequence shown here is derived from an EMBL/GenBank/DDBJ whole genome shotgun (WGS) entry which is preliminary data.</text>
</comment>
<name>A0ABD0TDT5_LOXSC</name>
<dbReference type="AlphaFoldDB" id="A0ABD0TDT5"/>
<keyword evidence="3" id="KW-0804">Transcription</keyword>
<protein>
    <recommendedName>
        <fullName evidence="6">RPA43 OB domain-containing protein</fullName>
    </recommendedName>
</protein>
<gene>
    <name evidence="7" type="ORF">ABMA28_014961</name>
</gene>
<dbReference type="Proteomes" id="UP001549921">
    <property type="component" value="Unassembled WGS sequence"/>
</dbReference>
<evidence type="ECO:0000259" key="6">
    <source>
        <dbReference type="Pfam" id="PF17875"/>
    </source>
</evidence>
<evidence type="ECO:0000256" key="1">
    <source>
        <dbReference type="ARBA" id="ARBA00004123"/>
    </source>
</evidence>
<reference evidence="7 8" key="1">
    <citation type="submission" date="2024-06" db="EMBL/GenBank/DDBJ databases">
        <title>A chromosome-level genome assembly of beet webworm, Loxostege sticticalis.</title>
        <authorList>
            <person name="Zhang Y."/>
        </authorList>
    </citation>
    <scope>NUCLEOTIDE SEQUENCE [LARGE SCALE GENOMIC DNA]</scope>
    <source>
        <strain evidence="7">AQ028</strain>
        <tissue evidence="7">Male pupae</tissue>
    </source>
</reference>
<feature type="domain" description="RPA43 OB" evidence="6">
    <location>
        <begin position="100"/>
        <end position="143"/>
    </location>
</feature>
<dbReference type="InterPro" id="IPR041178">
    <property type="entry name" value="RPA43_OB"/>
</dbReference>
<comment type="subcellular location">
    <subcellularLocation>
        <location evidence="1">Nucleus</location>
    </subcellularLocation>
</comment>
<dbReference type="PANTHER" id="PTHR12709:SF5">
    <property type="entry name" value="DNA-DIRECTED RNA POLYMERASE I SUBUNIT RPA43"/>
    <property type="match status" value="1"/>
</dbReference>
<feature type="region of interest" description="Disordered" evidence="5">
    <location>
        <begin position="243"/>
        <end position="305"/>
    </location>
</feature>
<evidence type="ECO:0000256" key="4">
    <source>
        <dbReference type="ARBA" id="ARBA00023242"/>
    </source>
</evidence>
<dbReference type="InterPro" id="IPR036898">
    <property type="entry name" value="RNA_pol_Rpb7-like_N_sf"/>
</dbReference>
<evidence type="ECO:0000313" key="8">
    <source>
        <dbReference type="Proteomes" id="UP001549921"/>
    </source>
</evidence>
<keyword evidence="4" id="KW-0539">Nucleus</keyword>
<dbReference type="PANTHER" id="PTHR12709">
    <property type="entry name" value="DNA-DIRECTED RNA POLYMERASE II, III"/>
    <property type="match status" value="1"/>
</dbReference>
<dbReference type="Gene3D" id="3.30.1490.120">
    <property type="entry name" value="RNA polymerase Rpb7-like, N-terminal domain"/>
    <property type="match status" value="1"/>
</dbReference>
<evidence type="ECO:0000256" key="5">
    <source>
        <dbReference type="SAM" id="MobiDB-lite"/>
    </source>
</evidence>
<feature type="compositionally biased region" description="Polar residues" evidence="5">
    <location>
        <begin position="247"/>
        <end position="258"/>
    </location>
</feature>
<accession>A0ABD0TDT5</accession>
<sequence>MSTIIKFDLKELRKLASDKNSCVIEKKVTQNLALQPWCLGNLKESVKNLLDYKIGKFDKEFNGILLSYKNLRILQNVGSIRNDNADIHFQVQADYFIFRPHVGATLKGTVNKKSPTHLGILVHRVFNVVVPRPTEEPGNKWIGSSVEEGQQVVFRIVVLDLYGALPYIRGELDERWLKLGPDGDDEEEPTSSQPINVSYINFDKTKPFVQKQIGDGLPNTTSKTNKTHTKMNIPKLQAKNCCMSPDIQPQQDNKQSSTRTKKVDSEISVIAEKTKSKRLSKAFEGDPKQPADSNIRPSKKHRRES</sequence>
<dbReference type="GO" id="GO:0000428">
    <property type="term" value="C:DNA-directed RNA polymerase complex"/>
    <property type="evidence" value="ECO:0007669"/>
    <property type="project" value="UniProtKB-KW"/>
</dbReference>
<evidence type="ECO:0000313" key="7">
    <source>
        <dbReference type="EMBL" id="KAL0841227.1"/>
    </source>
</evidence>
<dbReference type="Pfam" id="PF17875">
    <property type="entry name" value="RPA43_OB"/>
    <property type="match status" value="1"/>
</dbReference>
<dbReference type="EMBL" id="JBEDNZ010000006">
    <property type="protein sequence ID" value="KAL0841227.1"/>
    <property type="molecule type" value="Genomic_DNA"/>
</dbReference>
<evidence type="ECO:0000256" key="2">
    <source>
        <dbReference type="ARBA" id="ARBA00022478"/>
    </source>
</evidence>
<proteinExistence type="predicted"/>
<dbReference type="InterPro" id="IPR045113">
    <property type="entry name" value="Rpb7-like"/>
</dbReference>
<evidence type="ECO:0000256" key="3">
    <source>
        <dbReference type="ARBA" id="ARBA00023163"/>
    </source>
</evidence>
<dbReference type="Gene3D" id="2.40.50.1060">
    <property type="match status" value="1"/>
</dbReference>